<dbReference type="Proteomes" id="UP000035762">
    <property type="component" value="Unassembled WGS sequence"/>
</dbReference>
<sequence length="76" mass="8356">MLPRQRVKDTRAALVEHFKEGHFVHPSALFEPDASKLSEWLSSGATSADDEAEEVIAANGNDLSDEEVEAFREAAE</sequence>
<reference evidence="1 2" key="1">
    <citation type="journal article" date="2014" name="Genome Announc.">
        <title>Genome Sequence of Afipia felis Strain 76713, Isolated in Hospital Water Using an Amoeba Co-Culture Procedure.</title>
        <authorList>
            <person name="Benamar S."/>
            <person name="La Scola B."/>
            <person name="Croce O."/>
        </authorList>
    </citation>
    <scope>NUCLEOTIDE SEQUENCE [LARGE SCALE GENOMIC DNA]</scope>
    <source>
        <strain evidence="1 2">76713</strain>
    </source>
</reference>
<evidence type="ECO:0000313" key="2">
    <source>
        <dbReference type="Proteomes" id="UP000035762"/>
    </source>
</evidence>
<organism evidence="1 2">
    <name type="scientific">Afipia felis</name>
    <name type="common">Cat scratch disease bacillus</name>
    <dbReference type="NCBI Taxonomy" id="1035"/>
    <lineage>
        <taxon>Bacteria</taxon>
        <taxon>Pseudomonadati</taxon>
        <taxon>Pseudomonadota</taxon>
        <taxon>Alphaproteobacteria</taxon>
        <taxon>Hyphomicrobiales</taxon>
        <taxon>Nitrobacteraceae</taxon>
        <taxon>Afipia</taxon>
    </lineage>
</organism>
<gene>
    <name evidence="1" type="ORF">BN961_04021</name>
</gene>
<dbReference type="EMBL" id="CCAZ020000003">
    <property type="protein sequence ID" value="CEG10581.1"/>
    <property type="molecule type" value="Genomic_DNA"/>
</dbReference>
<protein>
    <submittedName>
        <fullName evidence="1">Plasmid partitioning protein</fullName>
    </submittedName>
</protein>
<keyword evidence="2" id="KW-1185">Reference proteome</keyword>
<proteinExistence type="predicted"/>
<evidence type="ECO:0000313" key="1">
    <source>
        <dbReference type="EMBL" id="CEG10581.1"/>
    </source>
</evidence>
<dbReference type="AlphaFoldDB" id="A0A090MTC7"/>
<comment type="caution">
    <text evidence="1">The sequence shown here is derived from an EMBL/GenBank/DDBJ whole genome shotgun (WGS) entry which is preliminary data.</text>
</comment>
<accession>A0A090MTC7</accession>
<name>A0A090MTC7_AFIFE</name>
<dbReference type="STRING" id="1035.BN961_04021"/>